<gene>
    <name evidence="1" type="ORF">LCGC14_0691340</name>
</gene>
<accession>A0A0F9T6I0</accession>
<proteinExistence type="predicted"/>
<evidence type="ECO:0000313" key="1">
    <source>
        <dbReference type="EMBL" id="KKN44596.1"/>
    </source>
</evidence>
<comment type="caution">
    <text evidence="1">The sequence shown here is derived from an EMBL/GenBank/DDBJ whole genome shotgun (WGS) entry which is preliminary data.</text>
</comment>
<protein>
    <submittedName>
        <fullName evidence="1">Uncharacterized protein</fullName>
    </submittedName>
</protein>
<name>A0A0F9T6I0_9ZZZZ</name>
<sequence length="125" mass="13893">MEVMKPQKSNLLINPNNLAGVGPSVTLTALSFVGVIIPRPPLQGDIMESTEEHEKRIAEIIETTVCEKDFVCRGLKNLCKAKDHAGMKEYAYCLEPGSCQFKVPYGGIVFCRCPVRVYIVKNLHI</sequence>
<reference evidence="1" key="1">
    <citation type="journal article" date="2015" name="Nature">
        <title>Complex archaea that bridge the gap between prokaryotes and eukaryotes.</title>
        <authorList>
            <person name="Spang A."/>
            <person name="Saw J.H."/>
            <person name="Jorgensen S.L."/>
            <person name="Zaremba-Niedzwiedzka K."/>
            <person name="Martijn J."/>
            <person name="Lind A.E."/>
            <person name="van Eijk R."/>
            <person name="Schleper C."/>
            <person name="Guy L."/>
            <person name="Ettema T.J."/>
        </authorList>
    </citation>
    <scope>NUCLEOTIDE SEQUENCE</scope>
</reference>
<dbReference type="AlphaFoldDB" id="A0A0F9T6I0"/>
<organism evidence="1">
    <name type="scientific">marine sediment metagenome</name>
    <dbReference type="NCBI Taxonomy" id="412755"/>
    <lineage>
        <taxon>unclassified sequences</taxon>
        <taxon>metagenomes</taxon>
        <taxon>ecological metagenomes</taxon>
    </lineage>
</organism>
<dbReference type="EMBL" id="LAZR01001441">
    <property type="protein sequence ID" value="KKN44596.1"/>
    <property type="molecule type" value="Genomic_DNA"/>
</dbReference>